<dbReference type="SUPFAM" id="SSF140996">
    <property type="entry name" value="Hermes dimerisation domain"/>
    <property type="match status" value="1"/>
</dbReference>
<dbReference type="GO" id="GO:0008270">
    <property type="term" value="F:zinc ion binding"/>
    <property type="evidence" value="ECO:0007669"/>
    <property type="project" value="UniProtKB-KW"/>
</dbReference>
<name>A0A1X7U530_AMPQE</name>
<dbReference type="PANTHER" id="PTHR46481">
    <property type="entry name" value="ZINC FINGER BED DOMAIN-CONTAINING PROTEIN 4"/>
    <property type="match status" value="1"/>
</dbReference>
<dbReference type="OrthoDB" id="1607513at2759"/>
<dbReference type="SUPFAM" id="SSF53098">
    <property type="entry name" value="Ribonuclease H-like"/>
    <property type="match status" value="1"/>
</dbReference>
<keyword evidence="2" id="KW-0479">Metal-binding</keyword>
<keyword evidence="3" id="KW-0863">Zinc-finger</keyword>
<dbReference type="eggNOG" id="KOG1121">
    <property type="taxonomic scope" value="Eukaryota"/>
</dbReference>
<evidence type="ECO:0008006" key="7">
    <source>
        <dbReference type="Google" id="ProtNLM"/>
    </source>
</evidence>
<sequence length="389" mass="44043">MRAAAITNLTAAVIKDLRPNNVVNEEGFKALISYLEPGYHLPSATHFTNLIEKMYTTAKEQIHHLFSEVKYVSITGDIWTSIATHAYLTIAVHYLNLEWEMKSLSLGTILLDDSHTAGRLLEEELGWATIGCAGHTLQLCVNSGLKINRKVVQAISASRKLATHFRKSEPAMRALRIWESDMKVPSHNLIHDVSMRWNSTYYMIDCLFEQRWPITAVLSDSTVTKSSDKCLDLKSKQWDILEPLQVILGPLEVATTYPSAEYNLLISALLPVLFGLIKLLETLDSDTSTIRQAKVEISSQIQRRWNLNNLLIAKDNFYLMSSFLDPTLNNCKFLNTHPKMEVTLLLIQLLTEIKESNLPHSSSEEIGSSASNTVFVIISFRYSFRNVRK</sequence>
<dbReference type="AlphaFoldDB" id="A0A1X7U530"/>
<dbReference type="EnsemblMetazoa" id="Aqu2.1.23027_001">
    <property type="protein sequence ID" value="Aqu2.1.23027_001"/>
    <property type="gene ID" value="Aqu2.1.23027"/>
</dbReference>
<evidence type="ECO:0000313" key="6">
    <source>
        <dbReference type="EnsemblMetazoa" id="Aqu2.1.23027_001"/>
    </source>
</evidence>
<evidence type="ECO:0000256" key="3">
    <source>
        <dbReference type="ARBA" id="ARBA00022771"/>
    </source>
</evidence>
<evidence type="ECO:0000256" key="2">
    <source>
        <dbReference type="ARBA" id="ARBA00022723"/>
    </source>
</evidence>
<dbReference type="InterPro" id="IPR012337">
    <property type="entry name" value="RNaseH-like_sf"/>
</dbReference>
<evidence type="ECO:0000256" key="5">
    <source>
        <dbReference type="ARBA" id="ARBA00023242"/>
    </source>
</evidence>
<reference evidence="6" key="1">
    <citation type="submission" date="2017-05" db="UniProtKB">
        <authorList>
            <consortium name="EnsemblMetazoa"/>
        </authorList>
    </citation>
    <scope>IDENTIFICATION</scope>
</reference>
<protein>
    <recommendedName>
        <fullName evidence="7">DUF659 domain-containing protein</fullName>
    </recommendedName>
</protein>
<evidence type="ECO:0000256" key="4">
    <source>
        <dbReference type="ARBA" id="ARBA00022833"/>
    </source>
</evidence>
<comment type="subcellular location">
    <subcellularLocation>
        <location evidence="1">Nucleus</location>
    </subcellularLocation>
</comment>
<keyword evidence="5" id="KW-0539">Nucleus</keyword>
<evidence type="ECO:0000256" key="1">
    <source>
        <dbReference type="ARBA" id="ARBA00004123"/>
    </source>
</evidence>
<dbReference type="InParanoid" id="A0A1X7U530"/>
<dbReference type="InterPro" id="IPR052035">
    <property type="entry name" value="ZnF_BED_domain_contain"/>
</dbReference>
<dbReference type="GO" id="GO:0005634">
    <property type="term" value="C:nucleus"/>
    <property type="evidence" value="ECO:0007669"/>
    <property type="project" value="UniProtKB-SubCell"/>
</dbReference>
<dbReference type="PANTHER" id="PTHR46481:SF10">
    <property type="entry name" value="ZINC FINGER BED DOMAIN-CONTAINING PROTEIN 39"/>
    <property type="match status" value="1"/>
</dbReference>
<proteinExistence type="predicted"/>
<accession>A0A1X7U530</accession>
<keyword evidence="4" id="KW-0862">Zinc</keyword>
<organism evidence="6">
    <name type="scientific">Amphimedon queenslandica</name>
    <name type="common">Sponge</name>
    <dbReference type="NCBI Taxonomy" id="400682"/>
    <lineage>
        <taxon>Eukaryota</taxon>
        <taxon>Metazoa</taxon>
        <taxon>Porifera</taxon>
        <taxon>Demospongiae</taxon>
        <taxon>Heteroscleromorpha</taxon>
        <taxon>Haplosclerida</taxon>
        <taxon>Niphatidae</taxon>
        <taxon>Amphimedon</taxon>
    </lineage>
</organism>